<protein>
    <submittedName>
        <fullName evidence="1">Uncharacterized protein</fullName>
    </submittedName>
</protein>
<organism evidence="1 2">
    <name type="scientific">Marchantia polymorpha subsp. ruderalis</name>
    <dbReference type="NCBI Taxonomy" id="1480154"/>
    <lineage>
        <taxon>Eukaryota</taxon>
        <taxon>Viridiplantae</taxon>
        <taxon>Streptophyta</taxon>
        <taxon>Embryophyta</taxon>
        <taxon>Marchantiophyta</taxon>
        <taxon>Marchantiopsida</taxon>
        <taxon>Marchantiidae</taxon>
        <taxon>Marchantiales</taxon>
        <taxon>Marchantiaceae</taxon>
        <taxon>Marchantia</taxon>
    </lineage>
</organism>
<keyword evidence="2" id="KW-1185">Reference proteome</keyword>
<reference evidence="1" key="1">
    <citation type="submission" date="2016-03" db="EMBL/GenBank/DDBJ databases">
        <title>Mechanisms controlling the formation of the plant cell surface in tip-growing cells are functionally conserved among land plants.</title>
        <authorList>
            <person name="Honkanen S."/>
            <person name="Jones V.A."/>
            <person name="Morieri G."/>
            <person name="Champion C."/>
            <person name="Hetherington A.J."/>
            <person name="Kelly S."/>
            <person name="Saint-Marcoux D."/>
            <person name="Proust H."/>
            <person name="Prescott H."/>
            <person name="Dolan L."/>
        </authorList>
    </citation>
    <scope>NUCLEOTIDE SEQUENCE [LARGE SCALE GENOMIC DNA]</scope>
    <source>
        <tissue evidence="1">Whole gametophyte</tissue>
    </source>
</reference>
<sequence length="68" mass="7412">MDALERTKAVQAKRKEVYNKQITLEKRLEEGGPVVDSRNKNFSFAISASSGAGAAASDAVAALIRCWW</sequence>
<gene>
    <name evidence="1" type="ORF">AXG93_1675s1000</name>
</gene>
<name>A0A176VK47_MARPO</name>
<comment type="caution">
    <text evidence="1">The sequence shown here is derived from an EMBL/GenBank/DDBJ whole genome shotgun (WGS) entry which is preliminary data.</text>
</comment>
<dbReference type="Proteomes" id="UP000077202">
    <property type="component" value="Unassembled WGS sequence"/>
</dbReference>
<accession>A0A176VK47</accession>
<proteinExistence type="predicted"/>
<dbReference type="AlphaFoldDB" id="A0A176VK47"/>
<evidence type="ECO:0000313" key="2">
    <source>
        <dbReference type="Proteomes" id="UP000077202"/>
    </source>
</evidence>
<evidence type="ECO:0000313" key="1">
    <source>
        <dbReference type="EMBL" id="OAE21338.1"/>
    </source>
</evidence>
<dbReference type="EMBL" id="LVLJ01003466">
    <property type="protein sequence ID" value="OAE21338.1"/>
    <property type="molecule type" value="Genomic_DNA"/>
</dbReference>